<evidence type="ECO:0000256" key="1">
    <source>
        <dbReference type="ARBA" id="ARBA00023002"/>
    </source>
</evidence>
<keyword evidence="5" id="KW-1185">Reference proteome</keyword>
<name>A0A1Q3CBZ6_CEPFO</name>
<keyword evidence="1" id="KW-0560">Oxidoreductase</keyword>
<keyword evidence="3" id="KW-0472">Membrane</keyword>
<reference evidence="5" key="1">
    <citation type="submission" date="2016-04" db="EMBL/GenBank/DDBJ databases">
        <title>Cephalotus genome sequencing.</title>
        <authorList>
            <person name="Fukushima K."/>
            <person name="Hasebe M."/>
            <person name="Fang X."/>
        </authorList>
    </citation>
    <scope>NUCLEOTIDE SEQUENCE [LARGE SCALE GENOMIC DNA]</scope>
    <source>
        <strain evidence="5">cv. St1</strain>
    </source>
</reference>
<keyword evidence="2" id="KW-0503">Monooxygenase</keyword>
<evidence type="ECO:0000256" key="2">
    <source>
        <dbReference type="ARBA" id="ARBA00023033"/>
    </source>
</evidence>
<evidence type="ECO:0008006" key="6">
    <source>
        <dbReference type="Google" id="ProtNLM"/>
    </source>
</evidence>
<keyword evidence="3" id="KW-1133">Transmembrane helix</keyword>
<proteinExistence type="predicted"/>
<dbReference type="GO" id="GO:0004497">
    <property type="term" value="F:monooxygenase activity"/>
    <property type="evidence" value="ECO:0007669"/>
    <property type="project" value="UniProtKB-KW"/>
</dbReference>
<dbReference type="EMBL" id="BDDD01001676">
    <property type="protein sequence ID" value="GAV77754.1"/>
    <property type="molecule type" value="Genomic_DNA"/>
</dbReference>
<evidence type="ECO:0000313" key="4">
    <source>
        <dbReference type="EMBL" id="GAV77754.1"/>
    </source>
</evidence>
<accession>A0A1Q3CBZ6</accession>
<organism evidence="4 5">
    <name type="scientific">Cephalotus follicularis</name>
    <name type="common">Albany pitcher plant</name>
    <dbReference type="NCBI Taxonomy" id="3775"/>
    <lineage>
        <taxon>Eukaryota</taxon>
        <taxon>Viridiplantae</taxon>
        <taxon>Streptophyta</taxon>
        <taxon>Embryophyta</taxon>
        <taxon>Tracheophyta</taxon>
        <taxon>Spermatophyta</taxon>
        <taxon>Magnoliopsida</taxon>
        <taxon>eudicotyledons</taxon>
        <taxon>Gunneridae</taxon>
        <taxon>Pentapetalae</taxon>
        <taxon>rosids</taxon>
        <taxon>fabids</taxon>
        <taxon>Oxalidales</taxon>
        <taxon>Cephalotaceae</taxon>
        <taxon>Cephalotus</taxon>
    </lineage>
</organism>
<evidence type="ECO:0000313" key="5">
    <source>
        <dbReference type="Proteomes" id="UP000187406"/>
    </source>
</evidence>
<gene>
    <name evidence="4" type="ORF">CFOL_v3_21224</name>
</gene>
<sequence length="99" mass="10918">LCTFLGQGDSTGVEDTIVLARCLAHTLKQVESTTVSGSKVGEALDQYVKERRMRSLQLSTQTYLVGSLIQTSSSLVKFGCIILMIFLFNNPIAHTRYNC</sequence>
<protein>
    <recommendedName>
        <fullName evidence="6">FAD_binding_3 domain-containing protein</fullName>
    </recommendedName>
</protein>
<dbReference type="STRING" id="3775.A0A1Q3CBZ6"/>
<dbReference type="Proteomes" id="UP000187406">
    <property type="component" value="Unassembled WGS sequence"/>
</dbReference>
<dbReference type="OrthoDB" id="47494at2759"/>
<comment type="caution">
    <text evidence="4">The sequence shown here is derived from an EMBL/GenBank/DDBJ whole genome shotgun (WGS) entry which is preliminary data.</text>
</comment>
<dbReference type="Gene3D" id="3.50.50.60">
    <property type="entry name" value="FAD/NAD(P)-binding domain"/>
    <property type="match status" value="1"/>
</dbReference>
<feature type="transmembrane region" description="Helical" evidence="3">
    <location>
        <begin position="62"/>
        <end position="88"/>
    </location>
</feature>
<dbReference type="SUPFAM" id="SSF51905">
    <property type="entry name" value="FAD/NAD(P)-binding domain"/>
    <property type="match status" value="1"/>
</dbReference>
<dbReference type="InterPro" id="IPR044560">
    <property type="entry name" value="MOase"/>
</dbReference>
<dbReference type="AlphaFoldDB" id="A0A1Q3CBZ6"/>
<dbReference type="InParanoid" id="A0A1Q3CBZ6"/>
<keyword evidence="3" id="KW-0812">Transmembrane</keyword>
<dbReference type="InterPro" id="IPR036188">
    <property type="entry name" value="FAD/NAD-bd_sf"/>
</dbReference>
<dbReference type="PANTHER" id="PTHR45934">
    <property type="entry name" value="FAD/NAD(P)-BINDING OXIDOREDUCTASE FAMILY PROTEIN"/>
    <property type="match status" value="1"/>
</dbReference>
<feature type="non-terminal residue" evidence="4">
    <location>
        <position position="1"/>
    </location>
</feature>
<dbReference type="PANTHER" id="PTHR45934:SF2">
    <property type="entry name" value="MONOOXYGENASE 1"/>
    <property type="match status" value="1"/>
</dbReference>
<evidence type="ECO:0000256" key="3">
    <source>
        <dbReference type="SAM" id="Phobius"/>
    </source>
</evidence>
<feature type="non-terminal residue" evidence="4">
    <location>
        <position position="99"/>
    </location>
</feature>